<evidence type="ECO:0000313" key="1">
    <source>
        <dbReference type="EMBL" id="CAD1580007.1"/>
    </source>
</evidence>
<accession>A0A6V7LYY6</accession>
<gene>
    <name evidence="1" type="ORF">BBRV_LOCUS116197</name>
</gene>
<protein>
    <submittedName>
        <fullName evidence="1">Uncharacterized protein</fullName>
    </submittedName>
</protein>
<reference evidence="1" key="1">
    <citation type="submission" date="2020-07" db="EMBL/GenBank/DDBJ databases">
        <authorList>
            <person name="Ferguson B K."/>
        </authorList>
    </citation>
    <scope>NUCLEOTIDE SEQUENCE</scope>
    <source>
        <strain evidence="1">L06</strain>
    </source>
</reference>
<dbReference type="EMBL" id="CADCXW020000344">
    <property type="protein sequence ID" value="CAD1580007.1"/>
    <property type="molecule type" value="Genomic_DNA"/>
</dbReference>
<sequence length="49" mass="6054">MLQENERTASSMLSRYKFYLRRNYSKYINEPSALNQFKDIERIRTNMFV</sequence>
<proteinExistence type="predicted"/>
<dbReference type="AlphaFoldDB" id="A0A6V7LYY6"/>
<name>A0A6V7LYY6_9HYME</name>
<organism evidence="1">
    <name type="scientific">Bracon brevicornis</name>
    <dbReference type="NCBI Taxonomy" id="1563983"/>
    <lineage>
        <taxon>Eukaryota</taxon>
        <taxon>Metazoa</taxon>
        <taxon>Ecdysozoa</taxon>
        <taxon>Arthropoda</taxon>
        <taxon>Hexapoda</taxon>
        <taxon>Insecta</taxon>
        <taxon>Pterygota</taxon>
        <taxon>Neoptera</taxon>
        <taxon>Endopterygota</taxon>
        <taxon>Hymenoptera</taxon>
        <taxon>Apocrita</taxon>
        <taxon>Ichneumonoidea</taxon>
        <taxon>Braconidae</taxon>
        <taxon>Braconinae</taxon>
        <taxon>Bracon</taxon>
    </lineage>
</organism>